<dbReference type="InterPro" id="IPR003779">
    <property type="entry name" value="CMD-like"/>
</dbReference>
<accession>A0ABU7MRE6</accession>
<dbReference type="NCBIfam" id="TIGR00778">
    <property type="entry name" value="ahpD_dom"/>
    <property type="match status" value="1"/>
</dbReference>
<dbReference type="PANTHER" id="PTHR34846">
    <property type="entry name" value="4-CARBOXYMUCONOLACTONE DECARBOXYLASE FAMILY PROTEIN (AFU_ORTHOLOGUE AFUA_6G11590)"/>
    <property type="match status" value="1"/>
</dbReference>
<gene>
    <name evidence="2" type="ORF">V1Y59_04570</name>
</gene>
<feature type="domain" description="Carboxymuconolactone decarboxylase-like" evidence="1">
    <location>
        <begin position="20"/>
        <end position="100"/>
    </location>
</feature>
<proteinExistence type="predicted"/>
<comment type="caution">
    <text evidence="2">The sequence shown here is derived from an EMBL/GenBank/DDBJ whole genome shotgun (WGS) entry which is preliminary data.</text>
</comment>
<evidence type="ECO:0000313" key="3">
    <source>
        <dbReference type="Proteomes" id="UP001335729"/>
    </source>
</evidence>
<sequence length="160" mass="17469">MTAATDGAPRTRMWIPQTNPAVYKALVALQRASSEGVPPDLAELVRIRVSQINGCAYCLHMHLTDAWAAGLDPTTVGMVAVWRESPHLFSDGQRAALEMAECVTRLGERGVPDDVFDRAAAIFDDRQLGQIVAVIVMINAWNRLAVAGDYPVGLDERVLR</sequence>
<name>A0ABU7MRE6_9ACTN</name>
<dbReference type="RefSeq" id="WP_330503661.1">
    <property type="nucleotide sequence ID" value="NZ_JAZDUE010000003.1"/>
</dbReference>
<dbReference type="InterPro" id="IPR029032">
    <property type="entry name" value="AhpD-like"/>
</dbReference>
<dbReference type="SUPFAM" id="SSF69118">
    <property type="entry name" value="AhpD-like"/>
    <property type="match status" value="1"/>
</dbReference>
<dbReference type="Pfam" id="PF02627">
    <property type="entry name" value="CMD"/>
    <property type="match status" value="1"/>
</dbReference>
<evidence type="ECO:0000259" key="1">
    <source>
        <dbReference type="Pfam" id="PF02627"/>
    </source>
</evidence>
<keyword evidence="3" id="KW-1185">Reference proteome</keyword>
<evidence type="ECO:0000313" key="2">
    <source>
        <dbReference type="EMBL" id="MEE4022344.1"/>
    </source>
</evidence>
<protein>
    <submittedName>
        <fullName evidence="2">Carboxymuconolactone decarboxylase family protein</fullName>
    </submittedName>
</protein>
<dbReference type="PANTHER" id="PTHR34846:SF10">
    <property type="entry name" value="CYTOPLASMIC PROTEIN"/>
    <property type="match status" value="1"/>
</dbReference>
<dbReference type="Gene3D" id="1.20.1290.10">
    <property type="entry name" value="AhpD-like"/>
    <property type="match status" value="1"/>
</dbReference>
<dbReference type="InterPro" id="IPR004675">
    <property type="entry name" value="AhpD_core"/>
</dbReference>
<organism evidence="2 3">
    <name type="scientific">Gordonia prachuapensis</name>
    <dbReference type="NCBI Taxonomy" id="3115651"/>
    <lineage>
        <taxon>Bacteria</taxon>
        <taxon>Bacillati</taxon>
        <taxon>Actinomycetota</taxon>
        <taxon>Actinomycetes</taxon>
        <taxon>Mycobacteriales</taxon>
        <taxon>Gordoniaceae</taxon>
        <taxon>Gordonia</taxon>
    </lineage>
</organism>
<dbReference type="Proteomes" id="UP001335729">
    <property type="component" value="Unassembled WGS sequence"/>
</dbReference>
<dbReference type="EMBL" id="JAZDUE010000003">
    <property type="protein sequence ID" value="MEE4022344.1"/>
    <property type="molecule type" value="Genomic_DNA"/>
</dbReference>
<reference evidence="2 3" key="1">
    <citation type="submission" date="2024-01" db="EMBL/GenBank/DDBJ databases">
        <title>Draft genome sequence of Gordonia sp. PKS22-38.</title>
        <authorList>
            <person name="Suphannarot A."/>
            <person name="Mingma R."/>
        </authorList>
    </citation>
    <scope>NUCLEOTIDE SEQUENCE [LARGE SCALE GENOMIC DNA]</scope>
    <source>
        <strain evidence="2 3">PKS22-38</strain>
    </source>
</reference>